<dbReference type="PANTHER" id="PTHR33874:SF4">
    <property type="entry name" value="EXPRESSED PROTEIN"/>
    <property type="match status" value="1"/>
</dbReference>
<comment type="caution">
    <text evidence="1">The sequence shown here is derived from an EMBL/GenBank/DDBJ whole genome shotgun (WGS) entry which is preliminary data.</text>
</comment>
<dbReference type="AlphaFoldDB" id="A0A8S1JEC5"/>
<evidence type="ECO:0000313" key="2">
    <source>
        <dbReference type="Proteomes" id="UP000708148"/>
    </source>
</evidence>
<accession>A0A8S1JEC5</accession>
<gene>
    <name evidence="1" type="ORF">OSTQU699_LOCUS9977</name>
</gene>
<reference evidence="1" key="1">
    <citation type="submission" date="2020-12" db="EMBL/GenBank/DDBJ databases">
        <authorList>
            <person name="Iha C."/>
        </authorList>
    </citation>
    <scope>NUCLEOTIDE SEQUENCE</scope>
</reference>
<proteinExistence type="predicted"/>
<keyword evidence="2" id="KW-1185">Reference proteome</keyword>
<dbReference type="EMBL" id="CAJHUC010002935">
    <property type="protein sequence ID" value="CAD7704623.1"/>
    <property type="molecule type" value="Genomic_DNA"/>
</dbReference>
<organism evidence="1 2">
    <name type="scientific">Ostreobium quekettii</name>
    <dbReference type="NCBI Taxonomy" id="121088"/>
    <lineage>
        <taxon>Eukaryota</taxon>
        <taxon>Viridiplantae</taxon>
        <taxon>Chlorophyta</taxon>
        <taxon>core chlorophytes</taxon>
        <taxon>Ulvophyceae</taxon>
        <taxon>TCBD clade</taxon>
        <taxon>Bryopsidales</taxon>
        <taxon>Ostreobineae</taxon>
        <taxon>Ostreobiaceae</taxon>
        <taxon>Ostreobium</taxon>
    </lineage>
</organism>
<name>A0A8S1JEC5_9CHLO</name>
<evidence type="ECO:0000313" key="1">
    <source>
        <dbReference type="EMBL" id="CAD7704623.1"/>
    </source>
</evidence>
<sequence length="209" mass="23562">MASVEESTAQPARFPAEDEALELAGEAMPDMGFQDIEKEHLKSKTVNEQEGAVLDNEWYDLLQRCVESPEFLKKLESICTFASKGSTDEGQVPREPLSEAEMLESLKDSYVIVSREDAVESMALIIASSVSKCPEAQKLATKDLHRAVVKACKDLKTSKLKSAWQWSKFLYRAVALGYSAFQVFEHPWLVRAIARALWQVPRTMWSLLF</sequence>
<dbReference type="Proteomes" id="UP000708148">
    <property type="component" value="Unassembled WGS sequence"/>
</dbReference>
<dbReference type="OrthoDB" id="2014733at2759"/>
<protein>
    <submittedName>
        <fullName evidence="1">Uncharacterized protein</fullName>
    </submittedName>
</protein>
<dbReference type="PANTHER" id="PTHR33874">
    <property type="entry name" value="RING FINGER PROTEIN"/>
    <property type="match status" value="1"/>
</dbReference>